<reference evidence="3" key="1">
    <citation type="submission" date="2023-12" db="EMBL/GenBank/DDBJ databases">
        <title>Novel species in genus Nocardioides.</title>
        <authorList>
            <person name="Zhou H."/>
        </authorList>
    </citation>
    <scope>NUCLEOTIDE SEQUENCE [LARGE SCALE GENOMIC DNA]</scope>
    <source>
        <strain evidence="3">HM61</strain>
    </source>
</reference>
<dbReference type="RefSeq" id="WP_322936827.1">
    <property type="nucleotide sequence ID" value="NZ_CP141059.1"/>
</dbReference>
<feature type="signal peptide" evidence="1">
    <location>
        <begin position="1"/>
        <end position="24"/>
    </location>
</feature>
<keyword evidence="3" id="KW-1185">Reference proteome</keyword>
<evidence type="ECO:0008006" key="4">
    <source>
        <dbReference type="Google" id="ProtNLM"/>
    </source>
</evidence>
<dbReference type="Proteomes" id="UP001327225">
    <property type="component" value="Chromosome"/>
</dbReference>
<sequence length="188" mass="20909">MKKAMVVVVMTAVLAALLPAAAAAGPIVDARDPRGDVRFTAAEGMTEQRRRSVDLRRLTATNVERGVRFRLRLRWIARPETFEQFFFVYFENSREFGALQQRASRSRGSAVLERAPTPGGSTYCRVVLKVDLRRTRLTVDVPRRCLPVREAKVSVLAYTTPSGRRAGTVVYSSDRLRAPGTVDLTPTG</sequence>
<feature type="chain" id="PRO_5047117303" description="DUF4390 domain-containing protein" evidence="1">
    <location>
        <begin position="25"/>
        <end position="188"/>
    </location>
</feature>
<accession>A0ABZ0ZMK1</accession>
<organism evidence="2 3">
    <name type="scientific">Nocardioides bizhenqiangii</name>
    <dbReference type="NCBI Taxonomy" id="3095076"/>
    <lineage>
        <taxon>Bacteria</taxon>
        <taxon>Bacillati</taxon>
        <taxon>Actinomycetota</taxon>
        <taxon>Actinomycetes</taxon>
        <taxon>Propionibacteriales</taxon>
        <taxon>Nocardioidaceae</taxon>
        <taxon>Nocardioides</taxon>
    </lineage>
</organism>
<proteinExistence type="predicted"/>
<gene>
    <name evidence="2" type="ORF">SHK19_15920</name>
</gene>
<dbReference type="EMBL" id="CP141059">
    <property type="protein sequence ID" value="WQQ25443.1"/>
    <property type="molecule type" value="Genomic_DNA"/>
</dbReference>
<evidence type="ECO:0000313" key="2">
    <source>
        <dbReference type="EMBL" id="WQQ25443.1"/>
    </source>
</evidence>
<evidence type="ECO:0000313" key="3">
    <source>
        <dbReference type="Proteomes" id="UP001327225"/>
    </source>
</evidence>
<name>A0ABZ0ZMK1_9ACTN</name>
<evidence type="ECO:0000256" key="1">
    <source>
        <dbReference type="SAM" id="SignalP"/>
    </source>
</evidence>
<protein>
    <recommendedName>
        <fullName evidence="4">DUF4390 domain-containing protein</fullName>
    </recommendedName>
</protein>
<keyword evidence="1" id="KW-0732">Signal</keyword>